<dbReference type="SUPFAM" id="SSF48435">
    <property type="entry name" value="Bacterial muramidases"/>
    <property type="match status" value="1"/>
</dbReference>
<dbReference type="Proteomes" id="UP000004471">
    <property type="component" value="Unassembled WGS sequence"/>
</dbReference>
<protein>
    <submittedName>
        <fullName evidence="2">SLT protein</fullName>
    </submittedName>
</protein>
<proteinExistence type="predicted"/>
<keyword evidence="1" id="KW-0732">Signal</keyword>
<evidence type="ECO:0000313" key="2">
    <source>
        <dbReference type="EMBL" id="EGH33755.1"/>
    </source>
</evidence>
<feature type="non-terminal residue" evidence="2">
    <location>
        <position position="202"/>
    </location>
</feature>
<evidence type="ECO:0000256" key="1">
    <source>
        <dbReference type="ARBA" id="ARBA00022729"/>
    </source>
</evidence>
<gene>
    <name evidence="2" type="ORF">PSYJA_34530</name>
</gene>
<dbReference type="GO" id="GO:0004553">
    <property type="term" value="F:hydrolase activity, hydrolyzing O-glycosyl compounds"/>
    <property type="evidence" value="ECO:0007669"/>
    <property type="project" value="InterPro"/>
</dbReference>
<organism evidence="2 3">
    <name type="scientific">Pseudomonas syringae pv. japonica str. M301072</name>
    <dbReference type="NCBI Taxonomy" id="629262"/>
    <lineage>
        <taxon>Bacteria</taxon>
        <taxon>Pseudomonadati</taxon>
        <taxon>Pseudomonadota</taxon>
        <taxon>Gammaproteobacteria</taxon>
        <taxon>Pseudomonadales</taxon>
        <taxon>Pseudomonadaceae</taxon>
        <taxon>Pseudomonas</taxon>
        <taxon>Pseudomonas syringae</taxon>
    </lineage>
</organism>
<dbReference type="Gene3D" id="1.25.20.10">
    <property type="entry name" value="Bacterial muramidases"/>
    <property type="match status" value="1"/>
</dbReference>
<sequence>QTRNYSLASTLVDSLNSLAPQGRLLLAVAQKPEMVNNPAQFAPVDEAMSDVVGLGLRRLAKQDPQKALSMLDGYAATMHFSREEQVEIAKEIGLTLARRYDDRALEVMTKYDPELRDDTVTEWRLRLLLRLGRWEDAYELARRLPKDLAATNRWRYWEARSLELAQPNSPLIAALYKDVAKERDFYGFLAADRTQSPYQLNN</sequence>
<feature type="non-terminal residue" evidence="2">
    <location>
        <position position="1"/>
    </location>
</feature>
<comment type="caution">
    <text evidence="2">The sequence shown here is derived from an EMBL/GenBank/DDBJ whole genome shotgun (WGS) entry which is preliminary data.</text>
</comment>
<dbReference type="GO" id="GO:0042597">
    <property type="term" value="C:periplasmic space"/>
    <property type="evidence" value="ECO:0007669"/>
    <property type="project" value="InterPro"/>
</dbReference>
<dbReference type="AlphaFoldDB" id="F3FU63"/>
<name>F3FU63_PSESX</name>
<dbReference type="EMBL" id="AEAH01001910">
    <property type="protein sequence ID" value="EGH33755.1"/>
    <property type="molecule type" value="Genomic_DNA"/>
</dbReference>
<accession>F3FU63</accession>
<dbReference type="InterPro" id="IPR008939">
    <property type="entry name" value="Lytic_TGlycosylase_superhlx_U"/>
</dbReference>
<reference evidence="2 3" key="1">
    <citation type="journal article" date="2011" name="PLoS Pathog.">
        <title>Dynamic evolution of pathogenicity revealed by sequencing and comparative genomics of 19 Pseudomonas syringae isolates.</title>
        <authorList>
            <person name="Baltrus D.A."/>
            <person name="Nishimura M.T."/>
            <person name="Romanchuk A."/>
            <person name="Chang J.H."/>
            <person name="Mukhtar M.S."/>
            <person name="Cherkis K."/>
            <person name="Roach J."/>
            <person name="Grant S.R."/>
            <person name="Jones C.D."/>
            <person name="Dangl J.L."/>
        </authorList>
    </citation>
    <scope>NUCLEOTIDE SEQUENCE [LARGE SCALE GENOMIC DNA]</scope>
    <source>
        <strain evidence="3">M301072PT</strain>
    </source>
</reference>
<evidence type="ECO:0000313" key="3">
    <source>
        <dbReference type="Proteomes" id="UP000004471"/>
    </source>
</evidence>